<dbReference type="EMBL" id="AMQN01003210">
    <property type="status" value="NOT_ANNOTATED_CDS"/>
    <property type="molecule type" value="Genomic_DNA"/>
</dbReference>
<dbReference type="InterPro" id="IPR052954">
    <property type="entry name" value="GPCR-Ligand_Int"/>
</dbReference>
<feature type="transmembrane region" description="Helical" evidence="5">
    <location>
        <begin position="164"/>
        <end position="184"/>
    </location>
</feature>
<dbReference type="EMBL" id="KB311229">
    <property type="protein sequence ID" value="ELT89681.1"/>
    <property type="molecule type" value="Genomic_DNA"/>
</dbReference>
<reference evidence="8" key="3">
    <citation type="submission" date="2015-06" db="UniProtKB">
        <authorList>
            <consortium name="EnsemblMetazoa"/>
        </authorList>
    </citation>
    <scope>IDENTIFICATION</scope>
</reference>
<accession>R7TF55</accession>
<feature type="transmembrane region" description="Helical" evidence="5">
    <location>
        <begin position="217"/>
        <end position="236"/>
    </location>
</feature>
<sequence>MENTTSDAFSSESDVTVGAIPRESSTVLRVPATPFTYWCSLYSNSLVIVVGGTLSVVGIIGNALTLYIIRKHAQHSSTMLILISALAIVELLQIAYIGTISISVKSTQGALKSRITAYVYANFQVVTSTLLCVVVWLTVTIMWHRYVTIRDNVNANGHSSKTKTKLYILVITLLSLLYNIPVLFSRRVVHGKQPGYLRFIPTPLGASVSYKLYYNTASFYAVYYIIPMSLLIYPMYKLRRAILMKVNVNAIVNSKSAVKENEITRSLIANVCIFCVCHMLAPIRRILLYYYPDTSDALCGGVLYYVNPCDQNIHTQEAGHSVHKPLADECASLKTESIYVISEDSEFKNATQWIALEHSLVVYNFVWCIVDAA</sequence>
<evidence type="ECO:0000313" key="8">
    <source>
        <dbReference type="EnsemblMetazoa" id="CapteP193670"/>
    </source>
</evidence>
<reference evidence="9" key="1">
    <citation type="submission" date="2012-12" db="EMBL/GenBank/DDBJ databases">
        <authorList>
            <person name="Hellsten U."/>
            <person name="Grimwood J."/>
            <person name="Chapman J.A."/>
            <person name="Shapiro H."/>
            <person name="Aerts A."/>
            <person name="Otillar R.P."/>
            <person name="Terry A.Y."/>
            <person name="Boore J.L."/>
            <person name="Simakov O."/>
            <person name="Marletaz F."/>
            <person name="Cho S.-J."/>
            <person name="Edsinger-Gonzales E."/>
            <person name="Havlak P."/>
            <person name="Kuo D.-H."/>
            <person name="Larsson T."/>
            <person name="Lv J."/>
            <person name="Arendt D."/>
            <person name="Savage R."/>
            <person name="Osoegawa K."/>
            <person name="de Jong P."/>
            <person name="Lindberg D.R."/>
            <person name="Seaver E.C."/>
            <person name="Weisblat D.A."/>
            <person name="Putnam N.H."/>
            <person name="Grigoriev I.V."/>
            <person name="Rokhsar D.S."/>
        </authorList>
    </citation>
    <scope>NUCLEOTIDE SEQUENCE</scope>
    <source>
        <strain evidence="9">I ESC-2004</strain>
    </source>
</reference>
<keyword evidence="4 5" id="KW-0472">Membrane</keyword>
<dbReference type="PANTHER" id="PTHR46641">
    <property type="entry name" value="FMRFAMIDE RECEPTOR-RELATED"/>
    <property type="match status" value="1"/>
</dbReference>
<keyword evidence="9" id="KW-1185">Reference proteome</keyword>
<dbReference type="PANTHER" id="PTHR46641:SF2">
    <property type="entry name" value="FMRFAMIDE RECEPTOR"/>
    <property type="match status" value="1"/>
</dbReference>
<dbReference type="Proteomes" id="UP000014760">
    <property type="component" value="Unassembled WGS sequence"/>
</dbReference>
<keyword evidence="2 5" id="KW-0812">Transmembrane</keyword>
<feature type="transmembrane region" description="Helical" evidence="5">
    <location>
        <begin position="46"/>
        <end position="68"/>
    </location>
</feature>
<dbReference type="GO" id="GO:0016020">
    <property type="term" value="C:membrane"/>
    <property type="evidence" value="ECO:0007669"/>
    <property type="project" value="UniProtKB-SubCell"/>
</dbReference>
<dbReference type="SUPFAM" id="SSF81321">
    <property type="entry name" value="Family A G protein-coupled receptor-like"/>
    <property type="match status" value="1"/>
</dbReference>
<evidence type="ECO:0000256" key="4">
    <source>
        <dbReference type="ARBA" id="ARBA00023136"/>
    </source>
</evidence>
<dbReference type="STRING" id="283909.R7TF55"/>
<dbReference type="PROSITE" id="PS50262">
    <property type="entry name" value="G_PROTEIN_RECEP_F1_2"/>
    <property type="match status" value="1"/>
</dbReference>
<reference evidence="7 9" key="2">
    <citation type="journal article" date="2013" name="Nature">
        <title>Insights into bilaterian evolution from three spiralian genomes.</title>
        <authorList>
            <person name="Simakov O."/>
            <person name="Marletaz F."/>
            <person name="Cho S.J."/>
            <person name="Edsinger-Gonzales E."/>
            <person name="Havlak P."/>
            <person name="Hellsten U."/>
            <person name="Kuo D.H."/>
            <person name="Larsson T."/>
            <person name="Lv J."/>
            <person name="Arendt D."/>
            <person name="Savage R."/>
            <person name="Osoegawa K."/>
            <person name="de Jong P."/>
            <person name="Grimwood J."/>
            <person name="Chapman J.A."/>
            <person name="Shapiro H."/>
            <person name="Aerts A."/>
            <person name="Otillar R.P."/>
            <person name="Terry A.Y."/>
            <person name="Boore J.L."/>
            <person name="Grigoriev I.V."/>
            <person name="Lindberg D.R."/>
            <person name="Seaver E.C."/>
            <person name="Weisblat D.A."/>
            <person name="Putnam N.H."/>
            <person name="Rokhsar D.S."/>
        </authorList>
    </citation>
    <scope>NUCLEOTIDE SEQUENCE</scope>
    <source>
        <strain evidence="7 9">I ESC-2004</strain>
    </source>
</reference>
<dbReference type="Gene3D" id="1.20.1070.10">
    <property type="entry name" value="Rhodopsin 7-helix transmembrane proteins"/>
    <property type="match status" value="1"/>
</dbReference>
<evidence type="ECO:0000256" key="5">
    <source>
        <dbReference type="SAM" id="Phobius"/>
    </source>
</evidence>
<organism evidence="7">
    <name type="scientific">Capitella teleta</name>
    <name type="common">Polychaete worm</name>
    <dbReference type="NCBI Taxonomy" id="283909"/>
    <lineage>
        <taxon>Eukaryota</taxon>
        <taxon>Metazoa</taxon>
        <taxon>Spiralia</taxon>
        <taxon>Lophotrochozoa</taxon>
        <taxon>Annelida</taxon>
        <taxon>Polychaeta</taxon>
        <taxon>Sedentaria</taxon>
        <taxon>Scolecida</taxon>
        <taxon>Capitellidae</taxon>
        <taxon>Capitella</taxon>
    </lineage>
</organism>
<comment type="subcellular location">
    <subcellularLocation>
        <location evidence="1">Membrane</location>
    </subcellularLocation>
</comment>
<gene>
    <name evidence="7" type="ORF">CAPTEDRAFT_193670</name>
</gene>
<dbReference type="GO" id="GO:0004930">
    <property type="term" value="F:G protein-coupled receptor activity"/>
    <property type="evidence" value="ECO:0007669"/>
    <property type="project" value="InterPro"/>
</dbReference>
<dbReference type="HOGENOM" id="CLU_742367_0_0_1"/>
<dbReference type="InterPro" id="IPR017452">
    <property type="entry name" value="GPCR_Rhodpsn_7TM"/>
</dbReference>
<name>R7TF55_CAPTE</name>
<dbReference type="EnsemblMetazoa" id="CapteT193670">
    <property type="protein sequence ID" value="CapteP193670"/>
    <property type="gene ID" value="CapteG193670"/>
</dbReference>
<feature type="transmembrane region" description="Helical" evidence="5">
    <location>
        <begin position="80"/>
        <end position="103"/>
    </location>
</feature>
<feature type="transmembrane region" description="Helical" evidence="5">
    <location>
        <begin position="123"/>
        <end position="143"/>
    </location>
</feature>
<dbReference type="OMA" id="SLCELMY"/>
<feature type="domain" description="G-protein coupled receptors family 1 profile" evidence="6">
    <location>
        <begin position="61"/>
        <end position="277"/>
    </location>
</feature>
<dbReference type="Pfam" id="PF00001">
    <property type="entry name" value="7tm_1"/>
    <property type="match status" value="1"/>
</dbReference>
<evidence type="ECO:0000256" key="1">
    <source>
        <dbReference type="ARBA" id="ARBA00004370"/>
    </source>
</evidence>
<dbReference type="InterPro" id="IPR000276">
    <property type="entry name" value="GPCR_Rhodpsn"/>
</dbReference>
<evidence type="ECO:0000256" key="2">
    <source>
        <dbReference type="ARBA" id="ARBA00022692"/>
    </source>
</evidence>
<evidence type="ECO:0000256" key="3">
    <source>
        <dbReference type="ARBA" id="ARBA00022989"/>
    </source>
</evidence>
<protein>
    <recommendedName>
        <fullName evidence="6">G-protein coupled receptors family 1 profile domain-containing protein</fullName>
    </recommendedName>
</protein>
<keyword evidence="3 5" id="KW-1133">Transmembrane helix</keyword>
<evidence type="ECO:0000259" key="6">
    <source>
        <dbReference type="PROSITE" id="PS50262"/>
    </source>
</evidence>
<evidence type="ECO:0000313" key="7">
    <source>
        <dbReference type="EMBL" id="ELT89681.1"/>
    </source>
</evidence>
<proteinExistence type="predicted"/>
<dbReference type="AlphaFoldDB" id="R7TF55"/>
<evidence type="ECO:0000313" key="9">
    <source>
        <dbReference type="Proteomes" id="UP000014760"/>
    </source>
</evidence>